<dbReference type="PANTHER" id="PTHR47942">
    <property type="entry name" value="TETRATRICOPEPTIDE REPEAT (TPR)-LIKE SUPERFAMILY PROTEIN-RELATED"/>
    <property type="match status" value="1"/>
</dbReference>
<feature type="repeat" description="PPR" evidence="2">
    <location>
        <begin position="246"/>
        <end position="280"/>
    </location>
</feature>
<organism evidence="4 5">
    <name type="scientific">Papaver nudicaule</name>
    <name type="common">Iceland poppy</name>
    <dbReference type="NCBI Taxonomy" id="74823"/>
    <lineage>
        <taxon>Eukaryota</taxon>
        <taxon>Viridiplantae</taxon>
        <taxon>Streptophyta</taxon>
        <taxon>Embryophyta</taxon>
        <taxon>Tracheophyta</taxon>
        <taxon>Spermatophyta</taxon>
        <taxon>Magnoliopsida</taxon>
        <taxon>Ranunculales</taxon>
        <taxon>Papaveraceae</taxon>
        <taxon>Papaveroideae</taxon>
        <taxon>Papaver</taxon>
    </lineage>
</organism>
<dbReference type="Pfam" id="PF13041">
    <property type="entry name" value="PPR_2"/>
    <property type="match status" value="3"/>
</dbReference>
<feature type="repeat" description="PPR" evidence="2">
    <location>
        <begin position="316"/>
        <end position="350"/>
    </location>
</feature>
<feature type="repeat" description="PPR" evidence="2">
    <location>
        <begin position="386"/>
        <end position="420"/>
    </location>
</feature>
<evidence type="ECO:0000256" key="2">
    <source>
        <dbReference type="PROSITE-ProRule" id="PRU00708"/>
    </source>
</evidence>
<keyword evidence="5" id="KW-1185">Reference proteome</keyword>
<feature type="repeat" description="PPR" evidence="2">
    <location>
        <begin position="351"/>
        <end position="385"/>
    </location>
</feature>
<evidence type="ECO:0000256" key="3">
    <source>
        <dbReference type="SAM" id="MobiDB-lite"/>
    </source>
</evidence>
<dbReference type="PROSITE" id="PS51375">
    <property type="entry name" value="PPR"/>
    <property type="match status" value="5"/>
</dbReference>
<feature type="repeat" description="PPR" evidence="2">
    <location>
        <begin position="281"/>
        <end position="315"/>
    </location>
</feature>
<dbReference type="InterPro" id="IPR011990">
    <property type="entry name" value="TPR-like_helical_dom_sf"/>
</dbReference>
<reference evidence="4" key="1">
    <citation type="submission" date="2022-03" db="EMBL/GenBank/DDBJ databases">
        <title>A functionally conserved STORR gene fusion in Papaver species that diverged 16.8 million years ago.</title>
        <authorList>
            <person name="Catania T."/>
        </authorList>
    </citation>
    <scope>NUCLEOTIDE SEQUENCE</scope>
    <source>
        <strain evidence="4">S-191538</strain>
    </source>
</reference>
<dbReference type="PANTHER" id="PTHR47942:SF16">
    <property type="entry name" value="PENTATRICOPEPTIDE REPEAT DOMAIN CONTAINING PROTEIN-RELATED"/>
    <property type="match status" value="1"/>
</dbReference>
<gene>
    <name evidence="4" type="ORF">MKW94_000783</name>
</gene>
<dbReference type="NCBIfam" id="TIGR00756">
    <property type="entry name" value="PPR"/>
    <property type="match status" value="5"/>
</dbReference>
<dbReference type="EMBL" id="JAJJMA010089128">
    <property type="protein sequence ID" value="MCL7029324.1"/>
    <property type="molecule type" value="Genomic_DNA"/>
</dbReference>
<name>A0AA41S4F6_PAPNU</name>
<dbReference type="InterPro" id="IPR002885">
    <property type="entry name" value="PPR_rpt"/>
</dbReference>
<keyword evidence="1" id="KW-0677">Repeat</keyword>
<evidence type="ECO:0000313" key="4">
    <source>
        <dbReference type="EMBL" id="MCL7029324.1"/>
    </source>
</evidence>
<protein>
    <recommendedName>
        <fullName evidence="6">Pentatricopeptide repeat-containing protein</fullName>
    </recommendedName>
</protein>
<sequence length="481" mass="54550">MVKIPPLLRPSNLLRRNYVTKTHHPLPTQQLTSTPPPPPPSLQPYFPPSDKKTKKNSLQPSRTKPLTPPKDTKPIFTSRNLTDAQKTFDYILSTSPFPLDTRHYNSLLESYTQICTLDDSISFVKYMQTKQPSFSPDRLTYNVLFCQSLKYLLTPEWEADYVRKITDFMVTDGFSLNHGAFDLFVRSVCSIGREERAVELVKELSVRCSPPSYSTYNFLVRHLCKSMELGSVYEFIDEMRDSMRPDLATYTILIDFVCKSKNLREARKLFGVLGAAGFKPDAFLYNTIMKGYCMLNMGSDVIGVYKEMMEKGVKPDIVTYNTMIFGLSKVGRLEEARKYLGVMVEMGHNPETVTYTTLMNGMCRKGDAIGAVGLLGEMEGMGCEPDSCTYNTLLHGLCKKRLLDKGMELYEVMKSKEIKLEPASYATFVRMLCREDKIAGAYEVYDYAVKSKSLTDVAAYEALENELKWLKKAKAKAQGIA</sequence>
<comment type="caution">
    <text evidence="4">The sequence shown here is derived from an EMBL/GenBank/DDBJ whole genome shotgun (WGS) entry which is preliminary data.</text>
</comment>
<accession>A0AA41S4F6</accession>
<dbReference type="InterPro" id="IPR051222">
    <property type="entry name" value="PPR/CCM1_RNA-binding"/>
</dbReference>
<feature type="compositionally biased region" description="Pro residues" evidence="3">
    <location>
        <begin position="34"/>
        <end position="47"/>
    </location>
</feature>
<feature type="region of interest" description="Disordered" evidence="3">
    <location>
        <begin position="24"/>
        <end position="78"/>
    </location>
</feature>
<dbReference type="Proteomes" id="UP001177140">
    <property type="component" value="Unassembled WGS sequence"/>
</dbReference>
<proteinExistence type="predicted"/>
<evidence type="ECO:0000313" key="5">
    <source>
        <dbReference type="Proteomes" id="UP001177140"/>
    </source>
</evidence>
<dbReference type="AlphaFoldDB" id="A0AA41S4F6"/>
<evidence type="ECO:0008006" key="6">
    <source>
        <dbReference type="Google" id="ProtNLM"/>
    </source>
</evidence>
<dbReference type="Gene3D" id="1.25.40.10">
    <property type="entry name" value="Tetratricopeptide repeat domain"/>
    <property type="match status" value="3"/>
</dbReference>
<evidence type="ECO:0000256" key="1">
    <source>
        <dbReference type="ARBA" id="ARBA00022737"/>
    </source>
</evidence>